<protein>
    <recommendedName>
        <fullName evidence="4">Peptidase M50</fullName>
    </recommendedName>
</protein>
<feature type="transmembrane region" description="Helical" evidence="1">
    <location>
        <begin position="147"/>
        <end position="169"/>
    </location>
</feature>
<feature type="transmembrane region" description="Helical" evidence="1">
    <location>
        <begin position="338"/>
        <end position="360"/>
    </location>
</feature>
<keyword evidence="1" id="KW-0472">Membrane</keyword>
<keyword evidence="1" id="KW-1133">Transmembrane helix</keyword>
<organism evidence="2 3">
    <name type="scientific">Shewanella mangrovisoli</name>
    <dbReference type="NCBI Taxonomy" id="2864211"/>
    <lineage>
        <taxon>Bacteria</taxon>
        <taxon>Pseudomonadati</taxon>
        <taxon>Pseudomonadota</taxon>
        <taxon>Gammaproteobacteria</taxon>
        <taxon>Alteromonadales</taxon>
        <taxon>Shewanellaceae</taxon>
        <taxon>Shewanella</taxon>
    </lineage>
</organism>
<keyword evidence="1" id="KW-0812">Transmembrane</keyword>
<keyword evidence="3" id="KW-1185">Reference proteome</keyword>
<evidence type="ECO:0000313" key="2">
    <source>
        <dbReference type="EMBL" id="MFB2618806.1"/>
    </source>
</evidence>
<feature type="transmembrane region" description="Helical" evidence="1">
    <location>
        <begin position="220"/>
        <end position="238"/>
    </location>
</feature>
<feature type="transmembrane region" description="Helical" evidence="1">
    <location>
        <begin position="114"/>
        <end position="135"/>
    </location>
</feature>
<dbReference type="EMBL" id="JBHFGU010000001">
    <property type="protein sequence ID" value="MFB2618806.1"/>
    <property type="molecule type" value="Genomic_DNA"/>
</dbReference>
<feature type="transmembrane region" description="Helical" evidence="1">
    <location>
        <begin position="244"/>
        <end position="260"/>
    </location>
</feature>
<evidence type="ECO:0000313" key="3">
    <source>
        <dbReference type="Proteomes" id="UP001576708"/>
    </source>
</evidence>
<feature type="transmembrane region" description="Helical" evidence="1">
    <location>
        <begin position="296"/>
        <end position="318"/>
    </location>
</feature>
<dbReference type="Proteomes" id="UP001576708">
    <property type="component" value="Unassembled WGS sequence"/>
</dbReference>
<reference evidence="2 3" key="1">
    <citation type="submission" date="2024-09" db="EMBL/GenBank/DDBJ databases">
        <authorList>
            <person name="Zhang Y."/>
        </authorList>
    </citation>
    <scope>NUCLEOTIDE SEQUENCE [LARGE SCALE GENOMIC DNA]</scope>
    <source>
        <strain evidence="2 3">ZJ318</strain>
    </source>
</reference>
<accession>A0ABV4VEU6</accession>
<dbReference type="RefSeq" id="WP_342200740.1">
    <property type="nucleotide sequence ID" value="NZ_JBCATE010000001.1"/>
</dbReference>
<sequence length="382" mass="43878">MTKQVCIFEKQYSSLVDFISDVDDRYTVRTEDDRFFNFDKMSASLLRELETNDYQQRNPDLIKHFVEQILVEKGIYRDSSNPKMFEKKQPALSIHQTLLTASLVNRICSRLHCFFQPLLAVFLLAVAIVVHTIYIGQHIGNFSYTYIFTYSATDLLLVLALSLFCSLIHEFGHASACHHFAGRAGEIGTGINMLVPVFFANVSNIYTLTRRKKAIVSISGLYFQMLFGSVVMVFAYWYGQLDKFITLYFMGFVFSLLPVYRNDGYWFINDLSNRHDLLSDSVAVIRRKKTATALDILYSLFFVFSSLLVAVLVFRFLIYSGPTMFNEILSVSEVDFQIVLKSTLLIIHYIAIFFFFYALAKTSLGFVFKTQKPTGINKHDAS</sequence>
<name>A0ABV4VEU6_9GAMM</name>
<comment type="caution">
    <text evidence="2">The sequence shown here is derived from an EMBL/GenBank/DDBJ whole genome shotgun (WGS) entry which is preliminary data.</text>
</comment>
<evidence type="ECO:0008006" key="4">
    <source>
        <dbReference type="Google" id="ProtNLM"/>
    </source>
</evidence>
<evidence type="ECO:0000256" key="1">
    <source>
        <dbReference type="SAM" id="Phobius"/>
    </source>
</evidence>
<gene>
    <name evidence="2" type="ORF">ACE02W_03125</name>
</gene>
<proteinExistence type="predicted"/>